<evidence type="ECO:0000313" key="1">
    <source>
        <dbReference type="EMBL" id="SKB34267.1"/>
    </source>
</evidence>
<dbReference type="AlphaFoldDB" id="A0A1T5AHN2"/>
<gene>
    <name evidence="1" type="ORF">SAMN05660226_00750</name>
</gene>
<protein>
    <submittedName>
        <fullName evidence="1">Uncharacterized protein</fullName>
    </submittedName>
</protein>
<dbReference type="RefSeq" id="WP_139378524.1">
    <property type="nucleotide sequence ID" value="NZ_FUYS01000002.1"/>
</dbReference>
<keyword evidence="2" id="KW-1185">Reference proteome</keyword>
<name>A0A1T5AHN2_9SPHI</name>
<dbReference type="STRING" id="623280.SAMN05660226_00750"/>
<evidence type="ECO:0000313" key="2">
    <source>
        <dbReference type="Proteomes" id="UP000190541"/>
    </source>
</evidence>
<proteinExistence type="predicted"/>
<reference evidence="1 2" key="1">
    <citation type="submission" date="2017-02" db="EMBL/GenBank/DDBJ databases">
        <authorList>
            <person name="Peterson S.W."/>
        </authorList>
    </citation>
    <scope>NUCLEOTIDE SEQUENCE [LARGE SCALE GENOMIC DNA]</scope>
    <source>
        <strain evidence="1 2">DSM 22899</strain>
    </source>
</reference>
<dbReference type="Proteomes" id="UP000190541">
    <property type="component" value="Unassembled WGS sequence"/>
</dbReference>
<sequence>MKRLFPALCLCVAFSVFNSCQQTERPDLGDRISLSTNFTASSSEFVIADDESALILKIRDIIKNQLGWSGAFTVDSVKDYDPGDGIAALIFLTASETGEGRIVAYARSTSFFIPRSQLDSFRNSSFAAFIANDDLGDNEYQLMNLPPEDEMSWTCFGTFCCVPTVTVVGTYPDHEIRYGCGSDAYCQMGPPGSP</sequence>
<dbReference type="EMBL" id="FUYS01000002">
    <property type="protein sequence ID" value="SKB34267.1"/>
    <property type="molecule type" value="Genomic_DNA"/>
</dbReference>
<accession>A0A1T5AHN2</accession>
<organism evidence="1 2">
    <name type="scientific">Parapedobacter luteus</name>
    <dbReference type="NCBI Taxonomy" id="623280"/>
    <lineage>
        <taxon>Bacteria</taxon>
        <taxon>Pseudomonadati</taxon>
        <taxon>Bacteroidota</taxon>
        <taxon>Sphingobacteriia</taxon>
        <taxon>Sphingobacteriales</taxon>
        <taxon>Sphingobacteriaceae</taxon>
        <taxon>Parapedobacter</taxon>
    </lineage>
</organism>